<dbReference type="GO" id="GO:0000176">
    <property type="term" value="C:nuclear exosome (RNase complex)"/>
    <property type="evidence" value="ECO:0007669"/>
    <property type="project" value="TreeGrafter"/>
</dbReference>
<reference evidence="8" key="1">
    <citation type="journal article" date="2023" name="Commun. Biol.">
        <title>Genome analysis of Parmales, the sister group of diatoms, reveals the evolutionary specialization of diatoms from phago-mixotrophs to photoautotrophs.</title>
        <authorList>
            <person name="Ban H."/>
            <person name="Sato S."/>
            <person name="Yoshikawa S."/>
            <person name="Yamada K."/>
            <person name="Nakamura Y."/>
            <person name="Ichinomiya M."/>
            <person name="Sato N."/>
            <person name="Blanc-Mathieu R."/>
            <person name="Endo H."/>
            <person name="Kuwata A."/>
            <person name="Ogata H."/>
        </authorList>
    </citation>
    <scope>NUCLEOTIDE SEQUENCE [LARGE SCALE GENOMIC DNA]</scope>
</reference>
<evidence type="ECO:0000313" key="7">
    <source>
        <dbReference type="EMBL" id="GMH64210.1"/>
    </source>
</evidence>
<protein>
    <recommendedName>
        <fullName evidence="6">RNB domain-containing protein</fullName>
    </recommendedName>
</protein>
<evidence type="ECO:0000256" key="4">
    <source>
        <dbReference type="RuleBase" id="RU003901"/>
    </source>
</evidence>
<dbReference type="GO" id="GO:0071031">
    <property type="term" value="P:nuclear mRNA surveillance of mRNA 3'-end processing"/>
    <property type="evidence" value="ECO:0007669"/>
    <property type="project" value="TreeGrafter"/>
</dbReference>
<evidence type="ECO:0000259" key="6">
    <source>
        <dbReference type="SMART" id="SM00955"/>
    </source>
</evidence>
<evidence type="ECO:0000256" key="1">
    <source>
        <dbReference type="ARBA" id="ARBA00004123"/>
    </source>
</evidence>
<dbReference type="SMART" id="SM00955">
    <property type="entry name" value="RNB"/>
    <property type="match status" value="1"/>
</dbReference>
<dbReference type="GO" id="GO:0003723">
    <property type="term" value="F:RNA binding"/>
    <property type="evidence" value="ECO:0007669"/>
    <property type="project" value="InterPro"/>
</dbReference>
<evidence type="ECO:0000313" key="8">
    <source>
        <dbReference type="Proteomes" id="UP001162640"/>
    </source>
</evidence>
<dbReference type="PROSITE" id="PS01175">
    <property type="entry name" value="RIBONUCLEASE_II"/>
    <property type="match status" value="1"/>
</dbReference>
<dbReference type="PANTHER" id="PTHR23355">
    <property type="entry name" value="RIBONUCLEASE"/>
    <property type="match status" value="1"/>
</dbReference>
<dbReference type="GO" id="GO:0004519">
    <property type="term" value="F:endonuclease activity"/>
    <property type="evidence" value="ECO:0007669"/>
    <property type="project" value="TreeGrafter"/>
</dbReference>
<dbReference type="InterPro" id="IPR022966">
    <property type="entry name" value="RNase_II/R_CS"/>
</dbReference>
<gene>
    <name evidence="7" type="ORF">TL16_g03914</name>
</gene>
<dbReference type="Proteomes" id="UP001162640">
    <property type="component" value="Unassembled WGS sequence"/>
</dbReference>
<evidence type="ECO:0000256" key="5">
    <source>
        <dbReference type="SAM" id="MobiDB-lite"/>
    </source>
</evidence>
<dbReference type="GO" id="GO:0006364">
    <property type="term" value="P:rRNA processing"/>
    <property type="evidence" value="ECO:0007669"/>
    <property type="project" value="UniProtKB-KW"/>
</dbReference>
<dbReference type="GO" id="GO:0016075">
    <property type="term" value="P:rRNA catabolic process"/>
    <property type="evidence" value="ECO:0007669"/>
    <property type="project" value="TreeGrafter"/>
</dbReference>
<keyword evidence="3" id="KW-0539">Nucleus</keyword>
<dbReference type="InterPro" id="IPR012340">
    <property type="entry name" value="NA-bd_OB-fold"/>
</dbReference>
<dbReference type="Gene3D" id="2.40.50.700">
    <property type="match status" value="1"/>
</dbReference>
<sequence length="839" mass="93631">MSETYPPPFTYYTLPTHISTPLDTATISSGLLQPCSLSCVTYSKIFQPEGLNALNILLQIIPILPPTYACIIPLKLHQKTANDLPTLIKSNPTKIIILQLIPTPSPEILLIPDTTPASFLQSHSIPSVHLYLPPSPPTTPPLFPPHTSPPTLPPGVYRGTYRCSIQYLTSFTSNLIQDKGFVNVRRNGEYMRVTVEGWREGNRAVDGDLVLIEVTGKEETKINEVEKQPEKDGVKIDVTSGVTEEESSFKGKIISIVTRRSFGIEICGSIHTPSEDDIYANQVAELAEDGVVVFYPVDERYPPILIPSNKELENKRLNVILTSWPDNSRLPLGRFIRVLGDTGDRDVETEVLLHQHDIPTKEFSEEVLRCLPEEGYEIKMDKNRLDLRDLPILSIDPPGCKDIDDALHSKVLPNGNWSVGVHIADVTHYVEAGSALDLEASDRCTSTYLVTRRLDMLPGMLTTDLCSLKPNLDRYAFSVIWEMTPEGEVVDVEFRKSIIHSIAGLTYQQAQELIDSDDKSVKGEAVKRLNKLAKIFREKRIKAGALTLASPEVKFKLDDESLNPTDVQEYTLYEANALVEEFMLLANVTVGKRILRQYPSLGVLRRHPSPDVKMFDGLIKKAASRGFTIDPSDSKKLADSLDKAVDPSDPYFNKLLRILSTRCMSPAQYFCSGSKSPTEWHHFGLASPIYTHFTSPIRRYADVLVHRLLAASIGYGPLPVHLASRSMIDELCEQMNRRHRNAQLAGRASVNLFTLRVMVPRYGIEGSLEIAEKVMKEEKERVEWEGGGVAVFEKVRVRIRVRKERGGKSLVMEYLGGVGEKRKGGGGGKGGKEKKKAKK</sequence>
<keyword evidence="2" id="KW-0698">rRNA processing</keyword>
<dbReference type="InterPro" id="IPR041505">
    <property type="entry name" value="Dis3_CSD2"/>
</dbReference>
<feature type="region of interest" description="Disordered" evidence="5">
    <location>
        <begin position="818"/>
        <end position="839"/>
    </location>
</feature>
<comment type="similarity">
    <text evidence="4">Belongs to the RNR ribonuclease family.</text>
</comment>
<dbReference type="PANTHER" id="PTHR23355:SF35">
    <property type="entry name" value="EXOSOME COMPLEX EXONUCLEASE RRP44"/>
    <property type="match status" value="1"/>
</dbReference>
<dbReference type="AlphaFoldDB" id="A0A9W7AAD1"/>
<dbReference type="InterPro" id="IPR001900">
    <property type="entry name" value="RNase_II/R"/>
</dbReference>
<evidence type="ECO:0000256" key="3">
    <source>
        <dbReference type="ARBA" id="ARBA00023242"/>
    </source>
</evidence>
<dbReference type="Gene3D" id="2.40.50.690">
    <property type="match status" value="1"/>
</dbReference>
<feature type="domain" description="RNB" evidence="6">
    <location>
        <begin position="384"/>
        <end position="715"/>
    </location>
</feature>
<proteinExistence type="inferred from homology"/>
<evidence type="ECO:0000256" key="2">
    <source>
        <dbReference type="ARBA" id="ARBA00022552"/>
    </source>
</evidence>
<dbReference type="GO" id="GO:0000177">
    <property type="term" value="C:cytoplasmic exosome (RNase complex)"/>
    <property type="evidence" value="ECO:0007669"/>
    <property type="project" value="TreeGrafter"/>
</dbReference>
<dbReference type="Pfam" id="PF00773">
    <property type="entry name" value="RNB"/>
    <property type="match status" value="1"/>
</dbReference>
<dbReference type="EMBL" id="BLQM01000105">
    <property type="protein sequence ID" value="GMH64210.1"/>
    <property type="molecule type" value="Genomic_DNA"/>
</dbReference>
<dbReference type="GO" id="GO:0000175">
    <property type="term" value="F:3'-5'-RNA exonuclease activity"/>
    <property type="evidence" value="ECO:0007669"/>
    <property type="project" value="TreeGrafter"/>
</dbReference>
<comment type="caution">
    <text evidence="7">The sequence shown here is derived from an EMBL/GenBank/DDBJ whole genome shotgun (WGS) entry which is preliminary data.</text>
</comment>
<accession>A0A9W7AAD1</accession>
<dbReference type="SUPFAM" id="SSF50249">
    <property type="entry name" value="Nucleic acid-binding proteins"/>
    <property type="match status" value="2"/>
</dbReference>
<comment type="subcellular location">
    <subcellularLocation>
        <location evidence="1">Nucleus</location>
    </subcellularLocation>
</comment>
<dbReference type="InterPro" id="IPR050180">
    <property type="entry name" value="RNR_Ribonuclease"/>
</dbReference>
<dbReference type="Pfam" id="PF17849">
    <property type="entry name" value="OB_Dis3"/>
    <property type="match status" value="1"/>
</dbReference>
<organism evidence="7 8">
    <name type="scientific">Triparma laevis f. inornata</name>
    <dbReference type="NCBI Taxonomy" id="1714386"/>
    <lineage>
        <taxon>Eukaryota</taxon>
        <taxon>Sar</taxon>
        <taxon>Stramenopiles</taxon>
        <taxon>Ochrophyta</taxon>
        <taxon>Bolidophyceae</taxon>
        <taxon>Parmales</taxon>
        <taxon>Triparmaceae</taxon>
        <taxon>Triparma</taxon>
    </lineage>
</organism>
<name>A0A9W7AAD1_9STRA</name>